<gene>
    <name evidence="6" type="primary">Ern2-002</name>
</gene>
<dbReference type="PANTHER" id="PTHR13954:SF6">
    <property type="entry name" value="NON-SPECIFIC SERINE_THREONINE PROTEIN KINASE"/>
    <property type="match status" value="1"/>
</dbReference>
<dbReference type="GO" id="GO:0051082">
    <property type="term" value="F:unfolded protein binding"/>
    <property type="evidence" value="ECO:0007669"/>
    <property type="project" value="TreeGrafter"/>
</dbReference>
<dbReference type="GO" id="GO:0036498">
    <property type="term" value="P:IRE1-mediated unfolded protein response"/>
    <property type="evidence" value="ECO:0007669"/>
    <property type="project" value="TreeGrafter"/>
</dbReference>
<keyword evidence="1" id="KW-0732">Signal</keyword>
<dbReference type="InterPro" id="IPR010513">
    <property type="entry name" value="KEN_dom"/>
</dbReference>
<reference evidence="6" key="1">
    <citation type="submission" date="2020-04" db="EMBL/GenBank/DDBJ databases">
        <authorList>
            <person name="Neveu A P."/>
        </authorList>
    </citation>
    <scope>NUCLEOTIDE SEQUENCE</scope>
    <source>
        <tissue evidence="6">Whole embryo</tissue>
    </source>
</reference>
<keyword evidence="6" id="KW-0808">Transferase</keyword>
<feature type="region of interest" description="Disordered" evidence="4">
    <location>
        <begin position="1"/>
        <end position="25"/>
    </location>
</feature>
<sequence>MGKKAPPPDFSALFTDDDLSSNNELSSEEQVNACLLIRWMVQKDPNKRPDIDQVKSHPMFWDHIEKVRLIQTVADRIHKPSQKIAERKAQADIASQVQSKENHLKLNREDIHYSQSNASATGILASRLVSEPEQFEKVGSIPDQATCSNVLQQSLEPSSQENPDATLEDDVDQRISNMECLHKDFKDYATSFTTVEELESIEDKLDVTKDTIEEIYAVFKLPTKSMNDLARHMRNKSDHRFEYTTENAKQIGMGENGMDWKKFYDVFTKRVPHFLAHLYHVFWDDEKLTDFRKEMEDKKRD</sequence>
<dbReference type="GO" id="GO:0005524">
    <property type="term" value="F:ATP binding"/>
    <property type="evidence" value="ECO:0007669"/>
    <property type="project" value="UniProtKB-KW"/>
</dbReference>
<dbReference type="Gene3D" id="1.10.510.10">
    <property type="entry name" value="Transferase(Phosphotransferase) domain 1"/>
    <property type="match status" value="1"/>
</dbReference>
<dbReference type="InterPro" id="IPR045133">
    <property type="entry name" value="IRE1/2-like"/>
</dbReference>
<evidence type="ECO:0000256" key="1">
    <source>
        <dbReference type="ARBA" id="ARBA00022729"/>
    </source>
</evidence>
<keyword evidence="3" id="KW-0067">ATP-binding</keyword>
<keyword evidence="2" id="KW-0547">Nucleotide-binding</keyword>
<dbReference type="GO" id="GO:0004521">
    <property type="term" value="F:RNA endonuclease activity"/>
    <property type="evidence" value="ECO:0007669"/>
    <property type="project" value="InterPro"/>
</dbReference>
<dbReference type="Pfam" id="PF06479">
    <property type="entry name" value="Ribonuc_2-5A"/>
    <property type="match status" value="1"/>
</dbReference>
<dbReference type="GO" id="GO:0070059">
    <property type="term" value="P:intrinsic apoptotic signaling pathway in response to endoplasmic reticulum stress"/>
    <property type="evidence" value="ECO:0007669"/>
    <property type="project" value="TreeGrafter"/>
</dbReference>
<feature type="domain" description="KEN" evidence="5">
    <location>
        <begin position="209"/>
        <end position="288"/>
    </location>
</feature>
<dbReference type="GO" id="GO:1990604">
    <property type="term" value="C:IRE1-TRAF2-ASK1 complex"/>
    <property type="evidence" value="ECO:0007669"/>
    <property type="project" value="TreeGrafter"/>
</dbReference>
<protein>
    <submittedName>
        <fullName evidence="6">Serine/threonine-protein kinase/endoribonuclease IRE2-like</fullName>
    </submittedName>
</protein>
<dbReference type="InterPro" id="IPR011009">
    <property type="entry name" value="Kinase-like_dom_sf"/>
</dbReference>
<dbReference type="Gene3D" id="1.20.1440.180">
    <property type="entry name" value="KEN domain"/>
    <property type="match status" value="1"/>
</dbReference>
<dbReference type="GO" id="GO:0004674">
    <property type="term" value="F:protein serine/threonine kinase activity"/>
    <property type="evidence" value="ECO:0007669"/>
    <property type="project" value="InterPro"/>
</dbReference>
<proteinExistence type="evidence at transcript level"/>
<evidence type="ECO:0000256" key="4">
    <source>
        <dbReference type="SAM" id="MobiDB-lite"/>
    </source>
</evidence>
<evidence type="ECO:0000259" key="5">
    <source>
        <dbReference type="Pfam" id="PF06479"/>
    </source>
</evidence>
<dbReference type="GO" id="GO:0006397">
    <property type="term" value="P:mRNA processing"/>
    <property type="evidence" value="ECO:0007669"/>
    <property type="project" value="InterPro"/>
</dbReference>
<name>A0A6F9DCU5_9ASCI</name>
<organism evidence="6">
    <name type="scientific">Phallusia mammillata</name>
    <dbReference type="NCBI Taxonomy" id="59560"/>
    <lineage>
        <taxon>Eukaryota</taxon>
        <taxon>Metazoa</taxon>
        <taxon>Chordata</taxon>
        <taxon>Tunicata</taxon>
        <taxon>Ascidiacea</taxon>
        <taxon>Phlebobranchia</taxon>
        <taxon>Ascidiidae</taxon>
        <taxon>Phallusia</taxon>
    </lineage>
</organism>
<dbReference type="InterPro" id="IPR038357">
    <property type="entry name" value="KEN_sf"/>
</dbReference>
<evidence type="ECO:0000256" key="2">
    <source>
        <dbReference type="ARBA" id="ARBA00022741"/>
    </source>
</evidence>
<keyword evidence="6" id="KW-0418">Kinase</keyword>
<evidence type="ECO:0000256" key="3">
    <source>
        <dbReference type="ARBA" id="ARBA00022840"/>
    </source>
</evidence>
<dbReference type="EMBL" id="LR784936">
    <property type="protein sequence ID" value="CAB3243626.1"/>
    <property type="molecule type" value="mRNA"/>
</dbReference>
<dbReference type="PANTHER" id="PTHR13954">
    <property type="entry name" value="IRE1-RELATED"/>
    <property type="match status" value="1"/>
</dbReference>
<accession>A0A6F9DCU5</accession>
<dbReference type="SUPFAM" id="SSF56112">
    <property type="entry name" value="Protein kinase-like (PK-like)"/>
    <property type="match status" value="1"/>
</dbReference>
<dbReference type="AlphaFoldDB" id="A0A6F9DCU5"/>
<evidence type="ECO:0000313" key="6">
    <source>
        <dbReference type="EMBL" id="CAB3243626.1"/>
    </source>
</evidence>